<accession>A0ABV5PUC4</accession>
<evidence type="ECO:0000313" key="1">
    <source>
        <dbReference type="EMBL" id="MFB9526795.1"/>
    </source>
</evidence>
<name>A0ABV5PUC4_9ACTN</name>
<keyword evidence="2" id="KW-1185">Reference proteome</keyword>
<protein>
    <recommendedName>
        <fullName evidence="3">Pentapeptide repeat-containing protein</fullName>
    </recommendedName>
</protein>
<proteinExistence type="predicted"/>
<comment type="caution">
    <text evidence="1">The sequence shown here is derived from an EMBL/GenBank/DDBJ whole genome shotgun (WGS) entry which is preliminary data.</text>
</comment>
<reference evidence="1 2" key="1">
    <citation type="submission" date="2024-09" db="EMBL/GenBank/DDBJ databases">
        <authorList>
            <person name="Sun Q."/>
            <person name="Mori K."/>
        </authorList>
    </citation>
    <scope>NUCLEOTIDE SEQUENCE [LARGE SCALE GENOMIC DNA]</scope>
    <source>
        <strain evidence="1 2">JCM 3323</strain>
    </source>
</reference>
<evidence type="ECO:0000313" key="2">
    <source>
        <dbReference type="Proteomes" id="UP001589646"/>
    </source>
</evidence>
<dbReference type="EMBL" id="JBHMCE010000003">
    <property type="protein sequence ID" value="MFB9526795.1"/>
    <property type="molecule type" value="Genomic_DNA"/>
</dbReference>
<evidence type="ECO:0008006" key="3">
    <source>
        <dbReference type="Google" id="ProtNLM"/>
    </source>
</evidence>
<dbReference type="RefSeq" id="WP_346123955.1">
    <property type="nucleotide sequence ID" value="NZ_BAAAXC010000014.1"/>
</dbReference>
<gene>
    <name evidence="1" type="ORF">ACFFRN_09260</name>
</gene>
<organism evidence="1 2">
    <name type="scientific">Nonomuraea roseola</name>
    <dbReference type="NCBI Taxonomy" id="46179"/>
    <lineage>
        <taxon>Bacteria</taxon>
        <taxon>Bacillati</taxon>
        <taxon>Actinomycetota</taxon>
        <taxon>Actinomycetes</taxon>
        <taxon>Streptosporangiales</taxon>
        <taxon>Streptosporangiaceae</taxon>
        <taxon>Nonomuraea</taxon>
    </lineage>
</organism>
<sequence length="64" mass="6874">MTGFREQALTGARFERVNLRAATFDGVSPHAGSRLTLAPIPSGLFDSSRIRDVEVSGELLVDAN</sequence>
<dbReference type="Proteomes" id="UP001589646">
    <property type="component" value="Unassembled WGS sequence"/>
</dbReference>